<dbReference type="Gene3D" id="3.20.20.80">
    <property type="entry name" value="Glycosidases"/>
    <property type="match status" value="1"/>
</dbReference>
<dbReference type="EC" id="3.2.1.14" evidence="4"/>
<comment type="caution">
    <text evidence="12">Lacks conserved residue(s) required for the propagation of feature annotation.</text>
</comment>
<dbReference type="GO" id="GO:0008843">
    <property type="term" value="F:endochitinase activity"/>
    <property type="evidence" value="ECO:0007669"/>
    <property type="project" value="UniProtKB-EC"/>
</dbReference>
<dbReference type="AlphaFoldDB" id="A0A507B1E6"/>
<dbReference type="InterPro" id="IPR001002">
    <property type="entry name" value="Chitin-bd_1"/>
</dbReference>
<reference evidence="17 18" key="1">
    <citation type="submission" date="2019-06" db="EMBL/GenBank/DDBJ databases">
        <title>Draft genome sequence of the filamentous fungus Phialemoniopsis curvata isolated from diesel fuel.</title>
        <authorList>
            <person name="Varaljay V.A."/>
            <person name="Lyon W.J."/>
            <person name="Crouch A.L."/>
            <person name="Drake C.E."/>
            <person name="Hollomon J.M."/>
            <person name="Nadeau L.J."/>
            <person name="Nunn H.S."/>
            <person name="Stevenson B.S."/>
            <person name="Bojanowski C.L."/>
            <person name="Crookes-Goodson W.J."/>
        </authorList>
    </citation>
    <scope>NUCLEOTIDE SEQUENCE [LARGE SCALE GENOMIC DNA]</scope>
    <source>
        <strain evidence="17 18">D216</strain>
    </source>
</reference>
<evidence type="ECO:0000256" key="12">
    <source>
        <dbReference type="PROSITE-ProRule" id="PRU00261"/>
    </source>
</evidence>
<dbReference type="SUPFAM" id="SSF57016">
    <property type="entry name" value="Plant lectins/antimicrobial peptides"/>
    <property type="match status" value="1"/>
</dbReference>
<dbReference type="GO" id="GO:0006032">
    <property type="term" value="P:chitin catabolic process"/>
    <property type="evidence" value="ECO:0007669"/>
    <property type="project" value="UniProtKB-KW"/>
</dbReference>
<evidence type="ECO:0000256" key="1">
    <source>
        <dbReference type="ARBA" id="ARBA00000822"/>
    </source>
</evidence>
<keyword evidence="11" id="KW-0624">Polysaccharide degradation</keyword>
<keyword evidence="10 13" id="KW-0326">Glycosidase</keyword>
<dbReference type="GeneID" id="41975604"/>
<dbReference type="Gene3D" id="3.10.50.10">
    <property type="match status" value="1"/>
</dbReference>
<organism evidence="17 18">
    <name type="scientific">Thyridium curvatum</name>
    <dbReference type="NCBI Taxonomy" id="1093900"/>
    <lineage>
        <taxon>Eukaryota</taxon>
        <taxon>Fungi</taxon>
        <taxon>Dikarya</taxon>
        <taxon>Ascomycota</taxon>
        <taxon>Pezizomycotina</taxon>
        <taxon>Sordariomycetes</taxon>
        <taxon>Sordariomycetidae</taxon>
        <taxon>Thyridiales</taxon>
        <taxon>Thyridiaceae</taxon>
        <taxon>Thyridium</taxon>
    </lineage>
</organism>
<evidence type="ECO:0000256" key="10">
    <source>
        <dbReference type="ARBA" id="ARBA00023295"/>
    </source>
</evidence>
<evidence type="ECO:0000256" key="4">
    <source>
        <dbReference type="ARBA" id="ARBA00012729"/>
    </source>
</evidence>
<evidence type="ECO:0000256" key="8">
    <source>
        <dbReference type="ARBA" id="ARBA00023024"/>
    </source>
</evidence>
<keyword evidence="12" id="KW-1015">Disulfide bond</keyword>
<gene>
    <name evidence="17" type="ORF">E0L32_008157</name>
</gene>
<evidence type="ECO:0000256" key="6">
    <source>
        <dbReference type="ARBA" id="ARBA00022669"/>
    </source>
</evidence>
<evidence type="ECO:0000259" key="16">
    <source>
        <dbReference type="PROSITE" id="PS51910"/>
    </source>
</evidence>
<dbReference type="OrthoDB" id="73875at2759"/>
<dbReference type="GO" id="GO:0008061">
    <property type="term" value="F:chitin binding"/>
    <property type="evidence" value="ECO:0007669"/>
    <property type="project" value="UniProtKB-UniRule"/>
</dbReference>
<dbReference type="InterPro" id="IPR017853">
    <property type="entry name" value="GH"/>
</dbReference>
<dbReference type="InterPro" id="IPR029070">
    <property type="entry name" value="Chitinase_insertion_sf"/>
</dbReference>
<comment type="catalytic activity">
    <reaction evidence="1">
        <text>Random endo-hydrolysis of N-acetyl-beta-D-glucosaminide (1-&gt;4)-beta-linkages in chitin and chitodextrins.</text>
        <dbReference type="EC" id="3.2.1.14"/>
    </reaction>
</comment>
<dbReference type="PROSITE" id="PS01095">
    <property type="entry name" value="GH18_1"/>
    <property type="match status" value="1"/>
</dbReference>
<dbReference type="GO" id="GO:0005576">
    <property type="term" value="C:extracellular region"/>
    <property type="evidence" value="ECO:0007669"/>
    <property type="project" value="UniProtKB-SubCell"/>
</dbReference>
<keyword evidence="9" id="KW-0119">Carbohydrate metabolism</keyword>
<comment type="similarity">
    <text evidence="3">Belongs to the glycosyl hydrolase 18 family. Chitinase class V subfamily.</text>
</comment>
<feature type="disulfide bond" evidence="12">
    <location>
        <begin position="89"/>
        <end position="103"/>
    </location>
</feature>
<comment type="caution">
    <text evidence="17">The sequence shown here is derived from an EMBL/GenBank/DDBJ whole genome shotgun (WGS) entry which is preliminary data.</text>
</comment>
<dbReference type="InterPro" id="IPR050314">
    <property type="entry name" value="Glycosyl_Hydrlase_18"/>
</dbReference>
<dbReference type="InterPro" id="IPR001223">
    <property type="entry name" value="Glyco_hydro18_cat"/>
</dbReference>
<evidence type="ECO:0000256" key="11">
    <source>
        <dbReference type="ARBA" id="ARBA00023326"/>
    </source>
</evidence>
<keyword evidence="18" id="KW-1185">Reference proteome</keyword>
<evidence type="ECO:0000256" key="14">
    <source>
        <dbReference type="SAM" id="SignalP"/>
    </source>
</evidence>
<dbReference type="STRING" id="1093900.A0A507B1E6"/>
<keyword evidence="14" id="KW-0732">Signal</keyword>
<keyword evidence="7 13" id="KW-0378">Hydrolase</keyword>
<keyword evidence="6 12" id="KW-0147">Chitin-binding</keyword>
<dbReference type="InterPro" id="IPR018371">
    <property type="entry name" value="Chitin-binding_1_CS"/>
</dbReference>
<dbReference type="InterPro" id="IPR036861">
    <property type="entry name" value="Endochitinase-like_sf"/>
</dbReference>
<dbReference type="PANTHER" id="PTHR11177">
    <property type="entry name" value="CHITINASE"/>
    <property type="match status" value="1"/>
</dbReference>
<evidence type="ECO:0000256" key="5">
    <source>
        <dbReference type="ARBA" id="ARBA00022525"/>
    </source>
</evidence>
<dbReference type="PANTHER" id="PTHR11177:SF333">
    <property type="entry name" value="CHITINASE"/>
    <property type="match status" value="1"/>
</dbReference>
<feature type="signal peptide" evidence="14">
    <location>
        <begin position="1"/>
        <end position="24"/>
    </location>
</feature>
<dbReference type="CDD" id="cd00035">
    <property type="entry name" value="ChtBD1"/>
    <property type="match status" value="1"/>
</dbReference>
<dbReference type="InterPro" id="IPR011583">
    <property type="entry name" value="Chitinase_II/V-like_cat"/>
</dbReference>
<dbReference type="SMART" id="SM00270">
    <property type="entry name" value="ChtBD1"/>
    <property type="match status" value="2"/>
</dbReference>
<feature type="domain" description="Chitin-binding type-1" evidence="15">
    <location>
        <begin position="66"/>
        <end position="115"/>
    </location>
</feature>
<name>A0A507B1E6_9PEZI</name>
<dbReference type="InParanoid" id="A0A507B1E6"/>
<dbReference type="PROSITE" id="PS51910">
    <property type="entry name" value="GH18_2"/>
    <property type="match status" value="1"/>
</dbReference>
<dbReference type="PROSITE" id="PS50941">
    <property type="entry name" value="CHIT_BIND_I_2"/>
    <property type="match status" value="1"/>
</dbReference>
<evidence type="ECO:0000256" key="7">
    <source>
        <dbReference type="ARBA" id="ARBA00022801"/>
    </source>
</evidence>
<comment type="subcellular location">
    <subcellularLocation>
        <location evidence="2">Secreted</location>
    </subcellularLocation>
</comment>
<keyword evidence="8" id="KW-0146">Chitin degradation</keyword>
<proteinExistence type="inferred from homology"/>
<dbReference type="Gene3D" id="3.30.60.10">
    <property type="entry name" value="Endochitinase-like"/>
    <property type="match status" value="1"/>
</dbReference>
<evidence type="ECO:0000313" key="18">
    <source>
        <dbReference type="Proteomes" id="UP000319257"/>
    </source>
</evidence>
<accession>A0A507B1E6</accession>
<dbReference type="RefSeq" id="XP_030992662.1">
    <property type="nucleotide sequence ID" value="XM_031142980.1"/>
</dbReference>
<dbReference type="Pfam" id="PF00187">
    <property type="entry name" value="Chitin_bind_1"/>
    <property type="match status" value="1"/>
</dbReference>
<evidence type="ECO:0000256" key="13">
    <source>
        <dbReference type="RuleBase" id="RU000489"/>
    </source>
</evidence>
<evidence type="ECO:0000259" key="15">
    <source>
        <dbReference type="PROSITE" id="PS50941"/>
    </source>
</evidence>
<dbReference type="GO" id="GO:0000272">
    <property type="term" value="P:polysaccharide catabolic process"/>
    <property type="evidence" value="ECO:0007669"/>
    <property type="project" value="UniProtKB-KW"/>
</dbReference>
<feature type="disulfide bond" evidence="12">
    <location>
        <begin position="84"/>
        <end position="96"/>
    </location>
</feature>
<evidence type="ECO:0000256" key="3">
    <source>
        <dbReference type="ARBA" id="ARBA00008682"/>
    </source>
</evidence>
<dbReference type="Pfam" id="PF00704">
    <property type="entry name" value="Glyco_hydro_18"/>
    <property type="match status" value="1"/>
</dbReference>
<evidence type="ECO:0000313" key="17">
    <source>
        <dbReference type="EMBL" id="TPX10951.1"/>
    </source>
</evidence>
<dbReference type="SUPFAM" id="SSF51445">
    <property type="entry name" value="(Trans)glycosidases"/>
    <property type="match status" value="1"/>
</dbReference>
<keyword evidence="5" id="KW-0964">Secreted</keyword>
<feature type="domain" description="GH18" evidence="16">
    <location>
        <begin position="122"/>
        <end position="481"/>
    </location>
</feature>
<protein>
    <recommendedName>
        <fullName evidence="4">chitinase</fullName>
        <ecNumber evidence="4">3.2.1.14</ecNumber>
    </recommendedName>
</protein>
<sequence length="1146" mass="127446">MAASWRFSYALLSLLLLFLGLTNAQDVPECSEKVPCKVGCCSKFGFCGLGPAYCSKAVCVNNCDRKADCDPGGYGKDFVTKTTCPLNVCCSKYGFCGTTSEFCGDKKVKRPTCAVDKSSRFKRVVGYYESWSSARPCNRFYPEQIPSGVYSHINFAFASINPSTFELIPADQSDVDMYRRVAYLKRNDPNLKVMIAVGGWTFNDPGPTATTFSDIARSEDAQRKFIGSVLSFLQTYNYDGIDLDWEYPGAEDRSGRGEDFANFPKFMANLKQALKDYEVSITLPASLWYLQHFDIKRLAPHVDFFNMMTYDFHGVWDKPNKWVGPYLNSHTNLTEIKEGLDLLWRNDIDHDKVTLGMAFYGRGFIATSSACLSPGCTFESGTAAQLCSAEVGVILNSEIDGLVAKEGLNPVLNKDAAVKVLTWGGNNWVTYDDEETLQMKADFARSECLGGVMVWAISHDTQDAKYSLALSRAAPRLFNALADTGSNDGYVTEVTEHPQCRWTNCNENCPANWIRMMRNDGGARGNEFMVNGAGCDGRGVHKLCCPPGNPIPTCGWYSHNNGDCDNGASCPAGTREIGSNSEHCATTSYNSLSPSYQAACCTTETDSMKLYSQCDWTSTRNKNFPNCDAGSCGADVVAYSGDGSGDATCWGGWYRYGMEDSSKNKYCCSQPEQDKNEDYQFEDALRNFMTNPVCMSNIFVGSPLRKRNESLAVDMDHQSVGLVPRQDAGYRTFVIESLVLFMAQRLFVETPRRSLIDIWDRTVVTRFNSLSYANLADYQRRRGHTLYVMYGSTQWPRYITCNLGVLQEAIAGNGGGGGGGGSCTRTYPHSTASQYLPWRAPEYTPGGQVTNPAKTAEACTYDPNCAVFEHLVVNVIQPNGVRLEEFENDHLFERQLLRTWGDDALVGRWNAGTGDGPEGIDAPHEVPFAFFTISLQQIDASGLTVQDRMMHALGSSANPDVMTLVVKAINLMKSQMWSLGEALVAVREMEDYVYGTKVKAACPKVALDHIRKVRARPKSYVDMTSGFSTVVLQVLVVWRWHSSRVIRERLRGIVWSLRQLLRQAERHYESTHGGQSPYALEHFDGWVQTRMEVMRDNVQAFGVRWLQELNLPAVNNVPADAAIRANLVRAYATLPDIRVDDFFPPI</sequence>
<dbReference type="Proteomes" id="UP000319257">
    <property type="component" value="Unassembled WGS sequence"/>
</dbReference>
<dbReference type="SUPFAM" id="SSF54556">
    <property type="entry name" value="Chitinase insertion domain"/>
    <property type="match status" value="1"/>
</dbReference>
<dbReference type="CDD" id="cd06922">
    <property type="entry name" value="ChtBD1_GH18_1"/>
    <property type="match status" value="1"/>
</dbReference>
<evidence type="ECO:0000256" key="2">
    <source>
        <dbReference type="ARBA" id="ARBA00004613"/>
    </source>
</evidence>
<dbReference type="InterPro" id="IPR001579">
    <property type="entry name" value="Glyco_hydro_18_chit_AS"/>
</dbReference>
<dbReference type="PROSITE" id="PS00026">
    <property type="entry name" value="CHIT_BIND_I_1"/>
    <property type="match status" value="1"/>
</dbReference>
<dbReference type="SMART" id="SM00636">
    <property type="entry name" value="Glyco_18"/>
    <property type="match status" value="1"/>
</dbReference>
<feature type="chain" id="PRO_5021189496" description="chitinase" evidence="14">
    <location>
        <begin position="25"/>
        <end position="1146"/>
    </location>
</feature>
<evidence type="ECO:0000256" key="9">
    <source>
        <dbReference type="ARBA" id="ARBA00023277"/>
    </source>
</evidence>
<dbReference type="EMBL" id="SKBQ01000052">
    <property type="protein sequence ID" value="TPX10951.1"/>
    <property type="molecule type" value="Genomic_DNA"/>
</dbReference>